<dbReference type="AlphaFoldDB" id="A0A919XVC6"/>
<feature type="transmembrane region" description="Helical" evidence="1">
    <location>
        <begin position="9"/>
        <end position="28"/>
    </location>
</feature>
<proteinExistence type="predicted"/>
<protein>
    <submittedName>
        <fullName evidence="2">Lipoprotein</fullName>
    </submittedName>
</protein>
<sequence>MLKLKRGDILLIALLLTAGVGWLGVQYWDGMREVEAGQLSASISVNGEFYRSVSLDGEDEEIDIQTEYGHNILRKYDGGIQMVYADCPKKISMAMGFISRPNQTIICVPNRVFVEIVGSPSPDIDPAEEIDAYVR</sequence>
<comment type="caution">
    <text evidence="2">The sequence shown here is derived from an EMBL/GenBank/DDBJ whole genome shotgun (WGS) entry which is preliminary data.</text>
</comment>
<evidence type="ECO:0000256" key="1">
    <source>
        <dbReference type="SAM" id="Phobius"/>
    </source>
</evidence>
<dbReference type="InterPro" id="IPR038690">
    <property type="entry name" value="NusG_2_sf"/>
</dbReference>
<accession>A0A919XVC6</accession>
<dbReference type="Pfam" id="PF07009">
    <property type="entry name" value="NusG_II"/>
    <property type="match status" value="1"/>
</dbReference>
<dbReference type="EMBL" id="BORR01000030">
    <property type="protein sequence ID" value="GIO39981.1"/>
    <property type="molecule type" value="Genomic_DNA"/>
</dbReference>
<dbReference type="Proteomes" id="UP000681162">
    <property type="component" value="Unassembled WGS sequence"/>
</dbReference>
<evidence type="ECO:0000313" key="2">
    <source>
        <dbReference type="EMBL" id="GIO39981.1"/>
    </source>
</evidence>
<keyword evidence="1" id="KW-0472">Membrane</keyword>
<keyword evidence="3" id="KW-1185">Reference proteome</keyword>
<reference evidence="2 3" key="1">
    <citation type="submission" date="2021-03" db="EMBL/GenBank/DDBJ databases">
        <title>Antimicrobial resistance genes in bacteria isolated from Japanese honey, and their potential for conferring macrolide and lincosamide resistance in the American foulbrood pathogen Paenibacillus larvae.</title>
        <authorList>
            <person name="Okamoto M."/>
            <person name="Kumagai M."/>
            <person name="Kanamori H."/>
            <person name="Takamatsu D."/>
        </authorList>
    </citation>
    <scope>NUCLEOTIDE SEQUENCE [LARGE SCALE GENOMIC DNA]</scope>
    <source>
        <strain evidence="2 3">J41TS12</strain>
    </source>
</reference>
<keyword evidence="1" id="KW-1133">Transmembrane helix</keyword>
<gene>
    <name evidence="2" type="ORF">J41TS12_48420</name>
</gene>
<keyword evidence="2" id="KW-0449">Lipoprotein</keyword>
<keyword evidence="1" id="KW-0812">Transmembrane</keyword>
<evidence type="ECO:0000313" key="3">
    <source>
        <dbReference type="Proteomes" id="UP000681162"/>
    </source>
</evidence>
<name>A0A919XVC6_9BACL</name>
<dbReference type="RefSeq" id="WP_212943838.1">
    <property type="nucleotide sequence ID" value="NZ_BORR01000030.1"/>
</dbReference>
<dbReference type="CDD" id="cd09911">
    <property type="entry name" value="Lin0431_like"/>
    <property type="match status" value="1"/>
</dbReference>
<dbReference type="Gene3D" id="2.60.320.10">
    <property type="entry name" value="N-utilization substance G protein NusG, insert domain"/>
    <property type="match status" value="1"/>
</dbReference>
<organism evidence="2 3">
    <name type="scientific">Paenibacillus antibioticophila</name>
    <dbReference type="NCBI Taxonomy" id="1274374"/>
    <lineage>
        <taxon>Bacteria</taxon>
        <taxon>Bacillati</taxon>
        <taxon>Bacillota</taxon>
        <taxon>Bacilli</taxon>
        <taxon>Bacillales</taxon>
        <taxon>Paenibacillaceae</taxon>
        <taxon>Paenibacillus</taxon>
    </lineage>
</organism>